<dbReference type="SUPFAM" id="SSF57716">
    <property type="entry name" value="Glucocorticoid receptor-like (DNA-binding domain)"/>
    <property type="match status" value="1"/>
</dbReference>
<evidence type="ECO:0000313" key="11">
    <source>
        <dbReference type="EMBL" id="CAH0551461.1"/>
    </source>
</evidence>
<dbReference type="CDD" id="cd06916">
    <property type="entry name" value="NR_DBD_like"/>
    <property type="match status" value="1"/>
</dbReference>
<feature type="domain" description="Nuclear receptor" evidence="10">
    <location>
        <begin position="10"/>
        <end position="85"/>
    </location>
</feature>
<keyword evidence="4" id="KW-0862">Zinc</keyword>
<keyword evidence="12" id="KW-1185">Reference proteome</keyword>
<comment type="subcellular location">
    <subcellularLocation>
        <location evidence="1">Nucleus</location>
    </subcellularLocation>
</comment>
<keyword evidence="5" id="KW-0805">Transcription regulation</keyword>
<dbReference type="PROSITE" id="PS00031">
    <property type="entry name" value="NUCLEAR_REC_DBD_1"/>
    <property type="match status" value="1"/>
</dbReference>
<accession>A0A9P0AZR0</accession>
<protein>
    <recommendedName>
        <fullName evidence="10">Nuclear receptor domain-containing protein</fullName>
    </recommendedName>
</protein>
<evidence type="ECO:0000256" key="5">
    <source>
        <dbReference type="ARBA" id="ARBA00023015"/>
    </source>
</evidence>
<dbReference type="InterPro" id="IPR050274">
    <property type="entry name" value="Nuclear_hormone_rcpt_NR2"/>
</dbReference>
<dbReference type="GO" id="GO:0035556">
    <property type="term" value="P:intracellular signal transduction"/>
    <property type="evidence" value="ECO:0007669"/>
    <property type="project" value="UniProtKB-ARBA"/>
</dbReference>
<dbReference type="AlphaFoldDB" id="A0A9P0AZR0"/>
<dbReference type="Proteomes" id="UP001154078">
    <property type="component" value="Chromosome 2"/>
</dbReference>
<dbReference type="Pfam" id="PF00105">
    <property type="entry name" value="zf-C4"/>
    <property type="match status" value="1"/>
</dbReference>
<dbReference type="InterPro" id="IPR001628">
    <property type="entry name" value="Znf_hrmn_rcpt"/>
</dbReference>
<dbReference type="EMBL" id="OV121133">
    <property type="protein sequence ID" value="CAH0551461.1"/>
    <property type="molecule type" value="Genomic_DNA"/>
</dbReference>
<evidence type="ECO:0000256" key="9">
    <source>
        <dbReference type="ARBA" id="ARBA00023242"/>
    </source>
</evidence>
<evidence type="ECO:0000256" key="8">
    <source>
        <dbReference type="ARBA" id="ARBA00023170"/>
    </source>
</evidence>
<evidence type="ECO:0000256" key="1">
    <source>
        <dbReference type="ARBA" id="ARBA00004123"/>
    </source>
</evidence>
<dbReference type="PROSITE" id="PS51030">
    <property type="entry name" value="NUCLEAR_REC_DBD_2"/>
    <property type="match status" value="1"/>
</dbReference>
<evidence type="ECO:0000256" key="2">
    <source>
        <dbReference type="ARBA" id="ARBA00022723"/>
    </source>
</evidence>
<keyword evidence="9" id="KW-0539">Nucleus</keyword>
<dbReference type="SMART" id="SM00399">
    <property type="entry name" value="ZnF_C4"/>
    <property type="match status" value="1"/>
</dbReference>
<name>A0A9P0AZR0_BRAAE</name>
<gene>
    <name evidence="11" type="ORF">MELIAE_LOCUS4066</name>
</gene>
<evidence type="ECO:0000256" key="7">
    <source>
        <dbReference type="ARBA" id="ARBA00023163"/>
    </source>
</evidence>
<dbReference type="PRINTS" id="PR00047">
    <property type="entry name" value="STROIDFINGER"/>
</dbReference>
<dbReference type="GO" id="GO:0043565">
    <property type="term" value="F:sequence-specific DNA binding"/>
    <property type="evidence" value="ECO:0007669"/>
    <property type="project" value="InterPro"/>
</dbReference>
<keyword evidence="7" id="KW-0804">Transcription</keyword>
<sequence>MDSTDRGHPKHLCPICGDTANGMHYGVYSCEGCKGFFKRTLRKGISYACRDKRNCIINKRQRNRCQHCRYQKCLQMGMKKEAVQEARRRTKDRDTPIEYQWENKIRMLLEAEKRVQCNDPSVSHKIEDLVASTSTKEEYVKDDKDQKRHAVVKTEEDSEISPTEYPSLGVDILNIQDVIKEETIDVTENDLDETNCTETFAKNQINHEKEHIEKCIDDTICYLIKKYLENRHKPQFTDYLSKMSFLEQLKKEL</sequence>
<dbReference type="GO" id="GO:0005634">
    <property type="term" value="C:nucleus"/>
    <property type="evidence" value="ECO:0007669"/>
    <property type="project" value="UniProtKB-SubCell"/>
</dbReference>
<dbReference type="FunFam" id="3.30.50.10:FF:000006">
    <property type="entry name" value="Nuclear receptor subfamily 5 group A member"/>
    <property type="match status" value="1"/>
</dbReference>
<evidence type="ECO:0000256" key="3">
    <source>
        <dbReference type="ARBA" id="ARBA00022771"/>
    </source>
</evidence>
<evidence type="ECO:0000259" key="10">
    <source>
        <dbReference type="PROSITE" id="PS51030"/>
    </source>
</evidence>
<dbReference type="PROSITE" id="PS51257">
    <property type="entry name" value="PROKAR_LIPOPROTEIN"/>
    <property type="match status" value="1"/>
</dbReference>
<evidence type="ECO:0000256" key="4">
    <source>
        <dbReference type="ARBA" id="ARBA00022833"/>
    </source>
</evidence>
<evidence type="ECO:0000256" key="6">
    <source>
        <dbReference type="ARBA" id="ARBA00023125"/>
    </source>
</evidence>
<reference evidence="11" key="1">
    <citation type="submission" date="2021-12" db="EMBL/GenBank/DDBJ databases">
        <authorList>
            <person name="King R."/>
        </authorList>
    </citation>
    <scope>NUCLEOTIDE SEQUENCE</scope>
</reference>
<dbReference type="Gene3D" id="3.30.50.10">
    <property type="entry name" value="Erythroid Transcription Factor GATA-1, subunit A"/>
    <property type="match status" value="1"/>
</dbReference>
<keyword evidence="3" id="KW-0863">Zinc-finger</keyword>
<dbReference type="OrthoDB" id="5873264at2759"/>
<organism evidence="11 12">
    <name type="scientific">Brassicogethes aeneus</name>
    <name type="common">Rape pollen beetle</name>
    <name type="synonym">Meligethes aeneus</name>
    <dbReference type="NCBI Taxonomy" id="1431903"/>
    <lineage>
        <taxon>Eukaryota</taxon>
        <taxon>Metazoa</taxon>
        <taxon>Ecdysozoa</taxon>
        <taxon>Arthropoda</taxon>
        <taxon>Hexapoda</taxon>
        <taxon>Insecta</taxon>
        <taxon>Pterygota</taxon>
        <taxon>Neoptera</taxon>
        <taxon>Endopterygota</taxon>
        <taxon>Coleoptera</taxon>
        <taxon>Polyphaga</taxon>
        <taxon>Cucujiformia</taxon>
        <taxon>Nitidulidae</taxon>
        <taxon>Meligethinae</taxon>
        <taxon>Brassicogethes</taxon>
    </lineage>
</organism>
<proteinExistence type="predicted"/>
<dbReference type="GO" id="GO:0008270">
    <property type="term" value="F:zinc ion binding"/>
    <property type="evidence" value="ECO:0007669"/>
    <property type="project" value="UniProtKB-KW"/>
</dbReference>
<dbReference type="PANTHER" id="PTHR24083">
    <property type="entry name" value="NUCLEAR HORMONE RECEPTOR"/>
    <property type="match status" value="1"/>
</dbReference>
<dbReference type="GO" id="GO:0000981">
    <property type="term" value="F:DNA-binding transcription factor activity, RNA polymerase II-specific"/>
    <property type="evidence" value="ECO:0007669"/>
    <property type="project" value="UniProtKB-ARBA"/>
</dbReference>
<keyword evidence="6" id="KW-0238">DNA-binding</keyword>
<keyword evidence="8" id="KW-0675">Receptor</keyword>
<keyword evidence="2" id="KW-0479">Metal-binding</keyword>
<evidence type="ECO:0000313" key="12">
    <source>
        <dbReference type="Proteomes" id="UP001154078"/>
    </source>
</evidence>
<dbReference type="InterPro" id="IPR013088">
    <property type="entry name" value="Znf_NHR/GATA"/>
</dbReference>